<evidence type="ECO:0000313" key="10">
    <source>
        <dbReference type="Proteomes" id="UP000824123"/>
    </source>
</evidence>
<evidence type="ECO:0008006" key="11">
    <source>
        <dbReference type="Google" id="ProtNLM"/>
    </source>
</evidence>
<evidence type="ECO:0000256" key="3">
    <source>
        <dbReference type="ARBA" id="ARBA00022801"/>
    </source>
</evidence>
<keyword evidence="1 6" id="KW-0645">Protease</keyword>
<evidence type="ECO:0000256" key="1">
    <source>
        <dbReference type="ARBA" id="ARBA00022670"/>
    </source>
</evidence>
<evidence type="ECO:0000256" key="4">
    <source>
        <dbReference type="ARBA" id="ARBA00022833"/>
    </source>
</evidence>
<dbReference type="InterPro" id="IPR013647">
    <property type="entry name" value="OligopepF_N_dom"/>
</dbReference>
<dbReference type="GO" id="GO:0006508">
    <property type="term" value="P:proteolysis"/>
    <property type="evidence" value="ECO:0007669"/>
    <property type="project" value="UniProtKB-KW"/>
</dbReference>
<reference evidence="9" key="1">
    <citation type="submission" date="2020-10" db="EMBL/GenBank/DDBJ databases">
        <authorList>
            <person name="Gilroy R."/>
        </authorList>
    </citation>
    <scope>NUCLEOTIDE SEQUENCE</scope>
    <source>
        <strain evidence="9">ChiSxjej2B14-8506</strain>
    </source>
</reference>
<comment type="cofactor">
    <cofactor evidence="6">
        <name>Zn(2+)</name>
        <dbReference type="ChEBI" id="CHEBI:29105"/>
    </cofactor>
    <text evidence="6">Binds 1 zinc ion.</text>
</comment>
<feature type="domain" description="Oligopeptidase F N-terminal" evidence="8">
    <location>
        <begin position="140"/>
        <end position="204"/>
    </location>
</feature>
<dbReference type="Pfam" id="PF01432">
    <property type="entry name" value="Peptidase_M3"/>
    <property type="match status" value="1"/>
</dbReference>
<protein>
    <recommendedName>
        <fullName evidence="11">Oligoendopeptidase F</fullName>
    </recommendedName>
</protein>
<dbReference type="SUPFAM" id="SSF55486">
    <property type="entry name" value="Metalloproteases ('zincins'), catalytic domain"/>
    <property type="match status" value="1"/>
</dbReference>
<organism evidence="9 10">
    <name type="scientific">Candidatus Fimadaptatus faecigallinarum</name>
    <dbReference type="NCBI Taxonomy" id="2840814"/>
    <lineage>
        <taxon>Bacteria</taxon>
        <taxon>Bacillati</taxon>
        <taxon>Bacillota</taxon>
        <taxon>Clostridia</taxon>
        <taxon>Eubacteriales</taxon>
        <taxon>Candidatus Fimadaptatus</taxon>
    </lineage>
</organism>
<dbReference type="EMBL" id="DVNK01000011">
    <property type="protein sequence ID" value="HIU45957.1"/>
    <property type="molecule type" value="Genomic_DNA"/>
</dbReference>
<proteinExistence type="inferred from homology"/>
<keyword evidence="3 6" id="KW-0378">Hydrolase</keyword>
<comment type="caution">
    <text evidence="9">The sequence shown here is derived from an EMBL/GenBank/DDBJ whole genome shotgun (WGS) entry which is preliminary data.</text>
</comment>
<keyword evidence="4 6" id="KW-0862">Zinc</keyword>
<evidence type="ECO:0000256" key="5">
    <source>
        <dbReference type="ARBA" id="ARBA00023049"/>
    </source>
</evidence>
<dbReference type="AlphaFoldDB" id="A0A9D1LQ68"/>
<evidence type="ECO:0000313" key="9">
    <source>
        <dbReference type="EMBL" id="HIU45957.1"/>
    </source>
</evidence>
<keyword evidence="5 6" id="KW-0482">Metalloprotease</keyword>
<dbReference type="Gene3D" id="1.10.1370.20">
    <property type="entry name" value="Oligoendopeptidase f, C-terminal domain"/>
    <property type="match status" value="1"/>
</dbReference>
<name>A0A9D1LQ68_9FIRM</name>
<dbReference type="InterPro" id="IPR042088">
    <property type="entry name" value="OligoPept_F_C"/>
</dbReference>
<sequence length="630" mass="69732">MTRINQHLKQGLRRVAVLALLLVILNSMLCTARASQYPTTWDLGQIYASTDEWYADFERVEQLIQGHAEYRGQLDDAATIAEYIDRFYMGELTQLQTRLYLYATLGNNLDPTDATYTELLALLAQQTSEEKQLSAYVEPELAALPYEQRVQLFNDPLLSEYKYAFSDLLEEDCTVLSEAEVGVLAALEPSQGRASEVYTILANLELPAPRVVMPDGSERELDAALYGQVFYGGEYDREFQLECYDAAAAVYGDYAGTFAALLDSCASENWALARINGYDSTRQASLAADGVDERVYDMVISAARSGADEFQRFIRAHGRGLGLDVQYPFELSASFTEYDPGLLNYDDAVGQVRDALSLLGEGYMSIVDAIVNGNQIDVYPSATKPYGSFTLTLGDEYLPYIMLNYTGTTDDACTLAHELGHAVYGRMSALAQNELYETASLLTQETAAMVNELLFCQARISDAGSDSERLYYIEYALKAFSNALFIQSMYAEFEEQIYDTIEAGGALDAETLGDSWSALHTDYYGDAIEFGEHNRYLWASLPHLYYNHYVYSYAVSVCCAAALCDGLRDGDDAALEAYGELLNAGSSASPVELLAQAGADPLAQSTYDEALEYFSALVDEYERLIDAGVR</sequence>
<evidence type="ECO:0000259" key="8">
    <source>
        <dbReference type="Pfam" id="PF08439"/>
    </source>
</evidence>
<evidence type="ECO:0000256" key="6">
    <source>
        <dbReference type="RuleBase" id="RU003435"/>
    </source>
</evidence>
<dbReference type="Pfam" id="PF08439">
    <property type="entry name" value="Peptidase_M3_N"/>
    <property type="match status" value="1"/>
</dbReference>
<comment type="similarity">
    <text evidence="6">Belongs to the peptidase M3 family.</text>
</comment>
<dbReference type="InterPro" id="IPR001567">
    <property type="entry name" value="Pept_M3A_M3B_dom"/>
</dbReference>
<evidence type="ECO:0000259" key="7">
    <source>
        <dbReference type="Pfam" id="PF01432"/>
    </source>
</evidence>
<dbReference type="GO" id="GO:0004222">
    <property type="term" value="F:metalloendopeptidase activity"/>
    <property type="evidence" value="ECO:0007669"/>
    <property type="project" value="InterPro"/>
</dbReference>
<dbReference type="GO" id="GO:0046872">
    <property type="term" value="F:metal ion binding"/>
    <property type="evidence" value="ECO:0007669"/>
    <property type="project" value="UniProtKB-UniRule"/>
</dbReference>
<dbReference type="Proteomes" id="UP000824123">
    <property type="component" value="Unassembled WGS sequence"/>
</dbReference>
<feature type="domain" description="Peptidase M3A/M3B catalytic" evidence="7">
    <location>
        <begin position="236"/>
        <end position="612"/>
    </location>
</feature>
<evidence type="ECO:0000256" key="2">
    <source>
        <dbReference type="ARBA" id="ARBA00022723"/>
    </source>
</evidence>
<accession>A0A9D1LQ68</accession>
<reference evidence="9" key="2">
    <citation type="journal article" date="2021" name="PeerJ">
        <title>Extensive microbial diversity within the chicken gut microbiome revealed by metagenomics and culture.</title>
        <authorList>
            <person name="Gilroy R."/>
            <person name="Ravi A."/>
            <person name="Getino M."/>
            <person name="Pursley I."/>
            <person name="Horton D.L."/>
            <person name="Alikhan N.F."/>
            <person name="Baker D."/>
            <person name="Gharbi K."/>
            <person name="Hall N."/>
            <person name="Watson M."/>
            <person name="Adriaenssens E.M."/>
            <person name="Foster-Nyarko E."/>
            <person name="Jarju S."/>
            <person name="Secka A."/>
            <person name="Antonio M."/>
            <person name="Oren A."/>
            <person name="Chaudhuri R.R."/>
            <person name="La Ragione R."/>
            <person name="Hildebrand F."/>
            <person name="Pallen M.J."/>
        </authorList>
    </citation>
    <scope>NUCLEOTIDE SEQUENCE</scope>
    <source>
        <strain evidence="9">ChiSxjej2B14-8506</strain>
    </source>
</reference>
<gene>
    <name evidence="9" type="ORF">IAC59_01700</name>
</gene>
<dbReference type="Gene3D" id="1.20.140.70">
    <property type="entry name" value="Oligopeptidase f, N-terminal domain"/>
    <property type="match status" value="1"/>
</dbReference>
<keyword evidence="2 6" id="KW-0479">Metal-binding</keyword>